<evidence type="ECO:0000313" key="3">
    <source>
        <dbReference type="Proteomes" id="UP000595278"/>
    </source>
</evidence>
<sequence length="114" mass="13573">MASIQAQRKNELFSELAENIKFELMKTGLAENEAGQKAEEITFNLYENWRGLSIVFPMNPQRYMEKLKTKILAEFNGRNSTEIVRKYKISENILYRWNREHLRNKQQQTDTTNN</sequence>
<feature type="domain" description="Mor transcription activator" evidence="1">
    <location>
        <begin position="8"/>
        <end position="106"/>
    </location>
</feature>
<organism evidence="2 3">
    <name type="scientific">Entomomonas asaccharolytica</name>
    <dbReference type="NCBI Taxonomy" id="2785331"/>
    <lineage>
        <taxon>Bacteria</taxon>
        <taxon>Pseudomonadati</taxon>
        <taxon>Pseudomonadota</taxon>
        <taxon>Gammaproteobacteria</taxon>
        <taxon>Pseudomonadales</taxon>
        <taxon>Pseudomonadaceae</taxon>
        <taxon>Entomomonas</taxon>
    </lineage>
</organism>
<dbReference type="AlphaFoldDB" id="A0A974NDD9"/>
<dbReference type="Gene3D" id="1.10.10.60">
    <property type="entry name" value="Homeodomain-like"/>
    <property type="match status" value="1"/>
</dbReference>
<protein>
    <recommendedName>
        <fullName evidence="1">Mor transcription activator domain-containing protein</fullName>
    </recommendedName>
</protein>
<dbReference type="Pfam" id="PF08765">
    <property type="entry name" value="Mor"/>
    <property type="match status" value="1"/>
</dbReference>
<accession>A0A974NDD9</accession>
<evidence type="ECO:0000259" key="1">
    <source>
        <dbReference type="Pfam" id="PF08765"/>
    </source>
</evidence>
<evidence type="ECO:0000313" key="2">
    <source>
        <dbReference type="EMBL" id="QQP84731.1"/>
    </source>
</evidence>
<gene>
    <name evidence="2" type="ORF">JHT90_09960</name>
</gene>
<dbReference type="EMBL" id="CP067393">
    <property type="protein sequence ID" value="QQP84731.1"/>
    <property type="molecule type" value="Genomic_DNA"/>
</dbReference>
<dbReference type="InterPro" id="IPR014875">
    <property type="entry name" value="Mor_transcription_activator"/>
</dbReference>
<dbReference type="Proteomes" id="UP000595278">
    <property type="component" value="Chromosome"/>
</dbReference>
<dbReference type="KEGG" id="eaz:JHT90_09960"/>
<dbReference type="InterPro" id="IPR009057">
    <property type="entry name" value="Homeodomain-like_sf"/>
</dbReference>
<keyword evidence="3" id="KW-1185">Reference proteome</keyword>
<dbReference type="SUPFAM" id="SSF46689">
    <property type="entry name" value="Homeodomain-like"/>
    <property type="match status" value="1"/>
</dbReference>
<reference evidence="2 3" key="1">
    <citation type="submission" date="2021-01" db="EMBL/GenBank/DDBJ databases">
        <title>Entomomonas sp. F2A isolated from a house cricket (Acheta domesticus).</title>
        <authorList>
            <person name="Spergser J."/>
            <person name="Busse H.-J."/>
        </authorList>
    </citation>
    <scope>NUCLEOTIDE SEQUENCE [LARGE SCALE GENOMIC DNA]</scope>
    <source>
        <strain evidence="2 3">F2A</strain>
    </source>
</reference>
<name>A0A974NDD9_9GAMM</name>
<proteinExistence type="predicted"/>
<dbReference type="RefSeq" id="WP_201090628.1">
    <property type="nucleotide sequence ID" value="NZ_CP067393.1"/>
</dbReference>